<accession>A0A413RP59</accession>
<dbReference type="EMBL" id="QWKP01000139">
    <property type="protein sequence ID" value="RHA43806.1"/>
    <property type="molecule type" value="Genomic_DNA"/>
</dbReference>
<organism evidence="1 2">
    <name type="scientific">Cellulomonas rhizosphaerae</name>
    <dbReference type="NCBI Taxonomy" id="2293719"/>
    <lineage>
        <taxon>Bacteria</taxon>
        <taxon>Bacillati</taxon>
        <taxon>Actinomycetota</taxon>
        <taxon>Actinomycetes</taxon>
        <taxon>Micrococcales</taxon>
        <taxon>Cellulomonadaceae</taxon>
        <taxon>Cellulomonas</taxon>
    </lineage>
</organism>
<comment type="caution">
    <text evidence="1">The sequence shown here is derived from an EMBL/GenBank/DDBJ whole genome shotgun (WGS) entry which is preliminary data.</text>
</comment>
<dbReference type="OrthoDB" id="5146855at2"/>
<reference evidence="1 2" key="1">
    <citation type="submission" date="2018-08" db="EMBL/GenBank/DDBJ databases">
        <title>Cellulomonas rhizosphaerae sp. nov., a novel actinomycete isolated from soil.</title>
        <authorList>
            <person name="Tian Y."/>
        </authorList>
    </citation>
    <scope>NUCLEOTIDE SEQUENCE [LARGE SCALE GENOMIC DNA]</scope>
    <source>
        <strain evidence="1 2">NEAU-TCZ24</strain>
    </source>
</reference>
<dbReference type="Gene3D" id="3.40.830.10">
    <property type="entry name" value="LigB-like"/>
    <property type="match status" value="1"/>
</dbReference>
<dbReference type="AlphaFoldDB" id="A0A413RP59"/>
<dbReference type="Proteomes" id="UP000283374">
    <property type="component" value="Unassembled WGS sequence"/>
</dbReference>
<evidence type="ECO:0008006" key="3">
    <source>
        <dbReference type="Google" id="ProtNLM"/>
    </source>
</evidence>
<proteinExistence type="predicted"/>
<evidence type="ECO:0000313" key="1">
    <source>
        <dbReference type="EMBL" id="RHA43806.1"/>
    </source>
</evidence>
<keyword evidence="2" id="KW-1185">Reference proteome</keyword>
<name>A0A413RP59_9CELL</name>
<gene>
    <name evidence="1" type="ORF">D1825_04470</name>
</gene>
<protein>
    <recommendedName>
        <fullName evidence="3">Extradiol ring-cleavage dioxygenase class III enzyme subunit B domain-containing protein</fullName>
    </recommendedName>
</protein>
<dbReference type="RefSeq" id="WP_118766257.1">
    <property type="nucleotide sequence ID" value="NZ_QWKP01000139.1"/>
</dbReference>
<sequence length="240" mass="23749">MLTAAALVPDTALLVPGAGGRVDPAQRLRAAALAVVEAAVAGADAVVVVAPGRVTRELSGRVVVSLGAAGIGDEQLGWPAPAVGDGPDVLAGVPASVGLHLLARAGCGGPTRVVEVAPDSVLADLADLGARLVHEAATALVVVGSASGRHGPDAPLADDGRAPAYDEALIADLAEPTRQAQARLADLALQDARDLAVTGWAPWQVLLGSLGTGDGDVVGHLEHAEVLAGAQHAAIGWRAS</sequence>
<evidence type="ECO:0000313" key="2">
    <source>
        <dbReference type="Proteomes" id="UP000283374"/>
    </source>
</evidence>